<evidence type="ECO:0000256" key="1">
    <source>
        <dbReference type="SAM" id="MobiDB-lite"/>
    </source>
</evidence>
<comment type="caution">
    <text evidence="2">The sequence shown here is derived from an EMBL/GenBank/DDBJ whole genome shotgun (WGS) entry which is preliminary data.</text>
</comment>
<proteinExistence type="predicted"/>
<name>A0AAV4VTW2_9ARAC</name>
<dbReference type="Proteomes" id="UP001054837">
    <property type="component" value="Unassembled WGS sequence"/>
</dbReference>
<protein>
    <submittedName>
        <fullName evidence="2">Uncharacterized protein</fullName>
    </submittedName>
</protein>
<accession>A0AAV4VTW2</accession>
<feature type="region of interest" description="Disordered" evidence="1">
    <location>
        <begin position="68"/>
        <end position="93"/>
    </location>
</feature>
<organism evidence="2 3">
    <name type="scientific">Caerostris darwini</name>
    <dbReference type="NCBI Taxonomy" id="1538125"/>
    <lineage>
        <taxon>Eukaryota</taxon>
        <taxon>Metazoa</taxon>
        <taxon>Ecdysozoa</taxon>
        <taxon>Arthropoda</taxon>
        <taxon>Chelicerata</taxon>
        <taxon>Arachnida</taxon>
        <taxon>Araneae</taxon>
        <taxon>Araneomorphae</taxon>
        <taxon>Entelegynae</taxon>
        <taxon>Araneoidea</taxon>
        <taxon>Araneidae</taxon>
        <taxon>Caerostris</taxon>
    </lineage>
</organism>
<gene>
    <name evidence="2" type="ORF">CDAR_175601</name>
</gene>
<evidence type="ECO:0000313" key="2">
    <source>
        <dbReference type="EMBL" id="GIY73896.1"/>
    </source>
</evidence>
<dbReference type="EMBL" id="BPLQ01013663">
    <property type="protein sequence ID" value="GIY73896.1"/>
    <property type="molecule type" value="Genomic_DNA"/>
</dbReference>
<evidence type="ECO:0000313" key="3">
    <source>
        <dbReference type="Proteomes" id="UP001054837"/>
    </source>
</evidence>
<keyword evidence="3" id="KW-1185">Reference proteome</keyword>
<dbReference type="AlphaFoldDB" id="A0AAV4VTW2"/>
<sequence length="93" mass="10704">MQTLMNATDFPVIKNKDFFDFIRPFETKTKSRCVYFSNKRASKYVAKEIRKPRSVCFSSEVIPPPPYKKDHASLETSSISDEILASKPHKTTT</sequence>
<reference evidence="2 3" key="1">
    <citation type="submission" date="2021-06" db="EMBL/GenBank/DDBJ databases">
        <title>Caerostris darwini draft genome.</title>
        <authorList>
            <person name="Kono N."/>
            <person name="Arakawa K."/>
        </authorList>
    </citation>
    <scope>NUCLEOTIDE SEQUENCE [LARGE SCALE GENOMIC DNA]</scope>
</reference>